<evidence type="ECO:0000256" key="1">
    <source>
        <dbReference type="SAM" id="Coils"/>
    </source>
</evidence>
<feature type="coiled-coil region" evidence="1">
    <location>
        <begin position="45"/>
        <end position="79"/>
    </location>
</feature>
<proteinExistence type="predicted"/>
<dbReference type="AlphaFoldDB" id="A0A382GQD8"/>
<evidence type="ECO:0000313" key="2">
    <source>
        <dbReference type="EMBL" id="SVB77336.1"/>
    </source>
</evidence>
<name>A0A382GQD8_9ZZZZ</name>
<accession>A0A382GQD8</accession>
<dbReference type="EMBL" id="UINC01056835">
    <property type="protein sequence ID" value="SVB77336.1"/>
    <property type="molecule type" value="Genomic_DNA"/>
</dbReference>
<protein>
    <submittedName>
        <fullName evidence="2">Uncharacterized protein</fullName>
    </submittedName>
</protein>
<sequence>MIKQETTQEVYNRQKCVGNSSVSKKEISFLLDQLDKRSVHLIKKKDMLVRQKTRVDNDLKQTENEIKRIRERLNYIVNSDKQVSISLKKQQSNQYIKGRFWWEGKQRDVQIGSEKTIISILDTLKKNKLIDRIKVKRGQKFNWKHFYKDKKIADAVQMIGRIKAAGYILNKLIKEGPLDPLKTGSEKPMVPDKKKRPVTASTIVETENMNIDWYDGWKNKNFGENI</sequence>
<reference evidence="2" key="1">
    <citation type="submission" date="2018-05" db="EMBL/GenBank/DDBJ databases">
        <authorList>
            <person name="Lanie J.A."/>
            <person name="Ng W.-L."/>
            <person name="Kazmierczak K.M."/>
            <person name="Andrzejewski T.M."/>
            <person name="Davidsen T.M."/>
            <person name="Wayne K.J."/>
            <person name="Tettelin H."/>
            <person name="Glass J.I."/>
            <person name="Rusch D."/>
            <person name="Podicherti R."/>
            <person name="Tsui H.-C.T."/>
            <person name="Winkler M.E."/>
        </authorList>
    </citation>
    <scope>NUCLEOTIDE SEQUENCE</scope>
</reference>
<organism evidence="2">
    <name type="scientific">marine metagenome</name>
    <dbReference type="NCBI Taxonomy" id="408172"/>
    <lineage>
        <taxon>unclassified sequences</taxon>
        <taxon>metagenomes</taxon>
        <taxon>ecological metagenomes</taxon>
    </lineage>
</organism>
<gene>
    <name evidence="2" type="ORF">METZ01_LOCUS230190</name>
</gene>
<keyword evidence="1" id="KW-0175">Coiled coil</keyword>